<dbReference type="EMBL" id="CM047897">
    <property type="protein sequence ID" value="KAJ0110455.1"/>
    <property type="molecule type" value="Genomic_DNA"/>
</dbReference>
<keyword evidence="2" id="KW-1185">Reference proteome</keyword>
<organism evidence="1 2">
    <name type="scientific">Pistacia atlantica</name>
    <dbReference type="NCBI Taxonomy" id="434234"/>
    <lineage>
        <taxon>Eukaryota</taxon>
        <taxon>Viridiplantae</taxon>
        <taxon>Streptophyta</taxon>
        <taxon>Embryophyta</taxon>
        <taxon>Tracheophyta</taxon>
        <taxon>Spermatophyta</taxon>
        <taxon>Magnoliopsida</taxon>
        <taxon>eudicotyledons</taxon>
        <taxon>Gunneridae</taxon>
        <taxon>Pentapetalae</taxon>
        <taxon>rosids</taxon>
        <taxon>malvids</taxon>
        <taxon>Sapindales</taxon>
        <taxon>Anacardiaceae</taxon>
        <taxon>Pistacia</taxon>
    </lineage>
</organism>
<evidence type="ECO:0000313" key="1">
    <source>
        <dbReference type="EMBL" id="KAJ0110455.1"/>
    </source>
</evidence>
<protein>
    <submittedName>
        <fullName evidence="1">Uncharacterized protein</fullName>
    </submittedName>
</protein>
<proteinExistence type="predicted"/>
<evidence type="ECO:0000313" key="2">
    <source>
        <dbReference type="Proteomes" id="UP001164250"/>
    </source>
</evidence>
<gene>
    <name evidence="1" type="ORF">Patl1_00679</name>
</gene>
<name>A0ACC1C3T6_9ROSI</name>
<accession>A0ACC1C3T6</accession>
<reference evidence="2" key="1">
    <citation type="journal article" date="2023" name="G3 (Bethesda)">
        <title>Genome assembly and association tests identify interacting loci associated with vigor, precocity, and sex in interspecific pistachio rootstocks.</title>
        <authorList>
            <person name="Palmer W."/>
            <person name="Jacygrad E."/>
            <person name="Sagayaradj S."/>
            <person name="Cavanaugh K."/>
            <person name="Han R."/>
            <person name="Bertier L."/>
            <person name="Beede B."/>
            <person name="Kafkas S."/>
            <person name="Golino D."/>
            <person name="Preece J."/>
            <person name="Michelmore R."/>
        </authorList>
    </citation>
    <scope>NUCLEOTIDE SEQUENCE [LARGE SCALE GENOMIC DNA]</scope>
</reference>
<sequence>MLVTSTLMNTAFGLTNNGILFTGYPLIGFQNRLQSSRTCLYSPQDKLITGCSWDSRIKSKFFHQTTFSIGLYVVKNFIEDVQKLVALEPKSLCGLEHYNGILMRYVKASSAWENKRIQ</sequence>
<comment type="caution">
    <text evidence="1">The sequence shown here is derived from an EMBL/GenBank/DDBJ whole genome shotgun (WGS) entry which is preliminary data.</text>
</comment>
<dbReference type="Proteomes" id="UP001164250">
    <property type="component" value="Chromosome 1"/>
</dbReference>